<organism evidence="1 2">
    <name type="scientific">Rhodofomes roseus</name>
    <dbReference type="NCBI Taxonomy" id="34475"/>
    <lineage>
        <taxon>Eukaryota</taxon>
        <taxon>Fungi</taxon>
        <taxon>Dikarya</taxon>
        <taxon>Basidiomycota</taxon>
        <taxon>Agaricomycotina</taxon>
        <taxon>Agaricomycetes</taxon>
        <taxon>Polyporales</taxon>
        <taxon>Rhodofomes</taxon>
    </lineage>
</organism>
<comment type="caution">
    <text evidence="1">The sequence shown here is derived from an EMBL/GenBank/DDBJ whole genome shotgun (WGS) entry which is preliminary data.</text>
</comment>
<dbReference type="EMBL" id="JADCUA010000019">
    <property type="protein sequence ID" value="KAH9833248.1"/>
    <property type="molecule type" value="Genomic_DNA"/>
</dbReference>
<proteinExistence type="predicted"/>
<dbReference type="Proteomes" id="UP000814176">
    <property type="component" value="Unassembled WGS sequence"/>
</dbReference>
<reference evidence="1 2" key="1">
    <citation type="journal article" date="2021" name="Environ. Microbiol.">
        <title>Gene family expansions and transcriptome signatures uncover fungal adaptations to wood decay.</title>
        <authorList>
            <person name="Hage H."/>
            <person name="Miyauchi S."/>
            <person name="Viragh M."/>
            <person name="Drula E."/>
            <person name="Min B."/>
            <person name="Chaduli D."/>
            <person name="Navarro D."/>
            <person name="Favel A."/>
            <person name="Norest M."/>
            <person name="Lesage-Meessen L."/>
            <person name="Balint B."/>
            <person name="Merenyi Z."/>
            <person name="de Eugenio L."/>
            <person name="Morin E."/>
            <person name="Martinez A.T."/>
            <person name="Baldrian P."/>
            <person name="Stursova M."/>
            <person name="Martinez M.J."/>
            <person name="Novotny C."/>
            <person name="Magnuson J.K."/>
            <person name="Spatafora J.W."/>
            <person name="Maurice S."/>
            <person name="Pangilinan J."/>
            <person name="Andreopoulos W."/>
            <person name="LaButti K."/>
            <person name="Hundley H."/>
            <person name="Na H."/>
            <person name="Kuo A."/>
            <person name="Barry K."/>
            <person name="Lipzen A."/>
            <person name="Henrissat B."/>
            <person name="Riley R."/>
            <person name="Ahrendt S."/>
            <person name="Nagy L.G."/>
            <person name="Grigoriev I.V."/>
            <person name="Martin F."/>
            <person name="Rosso M.N."/>
        </authorList>
    </citation>
    <scope>NUCLEOTIDE SEQUENCE [LARGE SCALE GENOMIC DNA]</scope>
    <source>
        <strain evidence="1 2">CIRM-BRFM 1785</strain>
    </source>
</reference>
<accession>A0ABQ8K7P2</accession>
<dbReference type="RefSeq" id="XP_047776014.1">
    <property type="nucleotide sequence ID" value="XM_047916902.1"/>
</dbReference>
<evidence type="ECO:0000313" key="1">
    <source>
        <dbReference type="EMBL" id="KAH9833248.1"/>
    </source>
</evidence>
<keyword evidence="2" id="KW-1185">Reference proteome</keyword>
<sequence length="247" mass="27925">MTSEESTDSGNCAEYMKNLLWNSCGLSEAEYVCSRVDLSNTDSLHCEVWLRAGFEYVSAGMTTIVRGSSRLCARLYASLPCSSTSSVLLRIMLCCQHKRKSLRRRSMQTMRFRCAADVPTLSVFCDEEGANVVTRPRSLPTRNVSRRRPCPKARPDVGPSIRALPTACIAVEGRRTLTASRIDRVFTKRTTKRGNHRRGQWVRDAAQRGQQWLRIGRRDRAPDFGVPTSALRTLWRAMLVTATRHIK</sequence>
<name>A0ABQ8K7P2_9APHY</name>
<evidence type="ECO:0000313" key="2">
    <source>
        <dbReference type="Proteomes" id="UP000814176"/>
    </source>
</evidence>
<gene>
    <name evidence="1" type="ORF">C8Q71DRAFT_195391</name>
</gene>
<dbReference type="GeneID" id="71997634"/>
<protein>
    <submittedName>
        <fullName evidence="1">Uncharacterized protein</fullName>
    </submittedName>
</protein>